<dbReference type="eggNOG" id="KOG3665">
    <property type="taxonomic scope" value="Eukaryota"/>
</dbReference>
<evidence type="ECO:0000313" key="2">
    <source>
        <dbReference type="Proteomes" id="UP000008068"/>
    </source>
</evidence>
<dbReference type="AlphaFoldDB" id="G0N3W0"/>
<dbReference type="PANTHER" id="PTHR12904">
    <property type="match status" value="1"/>
</dbReference>
<keyword evidence="2" id="KW-1185">Reference proteome</keyword>
<dbReference type="InParanoid" id="G0N3W0"/>
<accession>G0N3W0</accession>
<dbReference type="Proteomes" id="UP000008068">
    <property type="component" value="Unassembled WGS sequence"/>
</dbReference>
<organism evidence="2">
    <name type="scientific">Caenorhabditis brenneri</name>
    <name type="common">Nematode worm</name>
    <dbReference type="NCBI Taxonomy" id="135651"/>
    <lineage>
        <taxon>Eukaryota</taxon>
        <taxon>Metazoa</taxon>
        <taxon>Ecdysozoa</taxon>
        <taxon>Nematoda</taxon>
        <taxon>Chromadorea</taxon>
        <taxon>Rhabditida</taxon>
        <taxon>Rhabditina</taxon>
        <taxon>Rhabditomorpha</taxon>
        <taxon>Rhabditoidea</taxon>
        <taxon>Rhabditidae</taxon>
        <taxon>Peloderinae</taxon>
        <taxon>Caenorhabditis</taxon>
    </lineage>
</organism>
<dbReference type="InterPro" id="IPR051341">
    <property type="entry name" value="Zyg-11_UBL_adapter"/>
</dbReference>
<dbReference type="GO" id="GO:0031462">
    <property type="term" value="C:Cul2-RING ubiquitin ligase complex"/>
    <property type="evidence" value="ECO:0007669"/>
    <property type="project" value="TreeGrafter"/>
</dbReference>
<dbReference type="OrthoDB" id="433501at2759"/>
<dbReference type="OMA" id="HIDISCH"/>
<gene>
    <name evidence="1" type="ORF">CAEBREN_18214</name>
</gene>
<protein>
    <submittedName>
        <fullName evidence="1">Uncharacterized protein</fullName>
    </submittedName>
</protein>
<dbReference type="FunCoup" id="G0N3W0">
    <property type="interactions" value="18"/>
</dbReference>
<reference evidence="2" key="1">
    <citation type="submission" date="2011-07" db="EMBL/GenBank/DDBJ databases">
        <authorList>
            <consortium name="Caenorhabditis brenneri Sequencing and Analysis Consortium"/>
            <person name="Wilson R.K."/>
        </authorList>
    </citation>
    <scope>NUCLEOTIDE SEQUENCE [LARGE SCALE GENOMIC DNA]</scope>
    <source>
        <strain evidence="2">PB2801</strain>
    </source>
</reference>
<dbReference type="EMBL" id="GL379835">
    <property type="protein sequence ID" value="EGT51803.1"/>
    <property type="molecule type" value="Genomic_DNA"/>
</dbReference>
<dbReference type="InterPro" id="IPR032675">
    <property type="entry name" value="LRR_dom_sf"/>
</dbReference>
<dbReference type="PANTHER" id="PTHR12904:SF28">
    <property type="entry name" value="ATP SYNTHASE SUBUNIT ALPHA-RELATED"/>
    <property type="match status" value="1"/>
</dbReference>
<dbReference type="HOGENOM" id="CLU_490236_0_0_1"/>
<evidence type="ECO:0000313" key="1">
    <source>
        <dbReference type="EMBL" id="EGT51803.1"/>
    </source>
</evidence>
<dbReference type="SUPFAM" id="SSF52047">
    <property type="entry name" value="RNI-like"/>
    <property type="match status" value="1"/>
</dbReference>
<name>G0N3W0_CAEBE</name>
<proteinExistence type="predicted"/>
<sequence length="545" mass="63492">MNPPTLLVIAARNVAEYILQGKYKGVDYELCDTGSNIIFDRVKELKYELDTEEQEQVADEILLKMVKPSKMNFETHRLREMREWDLEMLREQNLKELKMGDMSYLKDYVKEFDEETVKKLRRKQPVTAGDYFDIIDLLNQNLKLETKTSLTKLDISKSHYDRLDNPFPENWTQAISQMLPNLKTLKIAGQNLPKAEFRVLCNSFPNLISLDIAATGLVDLTGIAKLQKLEELAMGGLPISSRKGLNDLYKLKNLKRLDLNEHRNFANKNNTVITHFARSDKSIPGLLEFDCSKSQIKQEELDEIVERHPTLKKIIANGVDFVEFYYEGIEILSSHSIDSLLRSIDYFYAKGDHSRNFKNVFQLADRIQNEQDPTIETLRPVIRKMYQLLPIYDYHRSITENIEMVYHAATRPDILPLYDDSDKRVLLEMFLILNVAHPPYTRVPSALPWKSFNEIIQMTENLQTDKIAARAIQFFVAYEGKEVALECLDILDHLMEKIDMEAQEFKGLDIRKLVVGLNKIHTQKKWKKDIKQKAGRVMRFFEQFA</sequence>
<dbReference type="Gene3D" id="3.80.10.10">
    <property type="entry name" value="Ribonuclease Inhibitor"/>
    <property type="match status" value="1"/>
</dbReference>